<dbReference type="EMBL" id="RARA01000026">
    <property type="protein sequence ID" value="ROT47128.1"/>
    <property type="molecule type" value="Genomic_DNA"/>
</dbReference>
<reference evidence="2 3" key="1">
    <citation type="submission" date="2018-09" db="EMBL/GenBank/DDBJ databases">
        <title>Comparative Genomics of Wolbachia-Cardinium Dual Endosymbiosis in a Plant-Parasitic Nematode.</title>
        <authorList>
            <person name="Brown A.M.V."/>
            <person name="Wasala S.K."/>
            <person name="Howe D.K."/>
            <person name="Peetz A.B."/>
            <person name="Zasada I.A."/>
            <person name="Denver D.R."/>
        </authorList>
    </citation>
    <scope>NUCLEOTIDE SEQUENCE [LARGE SCALE GENOMIC DNA]</scope>
    <source>
        <strain evidence="2 3">Pp_1</strain>
    </source>
</reference>
<dbReference type="GO" id="GO:0019867">
    <property type="term" value="C:outer membrane"/>
    <property type="evidence" value="ECO:0007669"/>
    <property type="project" value="InterPro"/>
</dbReference>
<dbReference type="AlphaFoldDB" id="A0A3N2QBD1"/>
<dbReference type="RefSeq" id="WP_123663390.1">
    <property type="nucleotide sequence ID" value="NZ_RARA01000026.1"/>
</dbReference>
<dbReference type="Pfam" id="PF04390">
    <property type="entry name" value="LptE"/>
    <property type="match status" value="1"/>
</dbReference>
<comment type="caution">
    <text evidence="2">The sequence shown here is derived from an EMBL/GenBank/DDBJ whole genome shotgun (WGS) entry which is preliminary data.</text>
</comment>
<proteinExistence type="predicted"/>
<sequence length="178" mass="20553">MTLKNVILRSSVYFFCGFFWLASCGIFTFQGAEPPPEIKSFSIQEFYSEVADAPPDMNQKLMEALETKLLQMTSLTREDKDGDIQYDGIITSFAYSTVWKDDKENPNSIPKEVKCLTIKVNVTYTNPFEEENEFNKESFEGHAYMDTNDDQSTKEEELINTIIRDLVDKIYTKSIDAW</sequence>
<accession>A0A3N2QBD1</accession>
<evidence type="ECO:0000313" key="2">
    <source>
        <dbReference type="EMBL" id="ROT47128.1"/>
    </source>
</evidence>
<dbReference type="InterPro" id="IPR007485">
    <property type="entry name" value="LPS_assembly_LptE"/>
</dbReference>
<dbReference type="GO" id="GO:0043165">
    <property type="term" value="P:Gram-negative-bacterium-type cell outer membrane assembly"/>
    <property type="evidence" value="ECO:0007669"/>
    <property type="project" value="InterPro"/>
</dbReference>
<keyword evidence="1" id="KW-0472">Membrane</keyword>
<evidence type="ECO:0000256" key="1">
    <source>
        <dbReference type="SAM" id="Phobius"/>
    </source>
</evidence>
<evidence type="ECO:0000313" key="3">
    <source>
        <dbReference type="Proteomes" id="UP000270927"/>
    </source>
</evidence>
<gene>
    <name evidence="2" type="ORF">EDM02_04565</name>
</gene>
<keyword evidence="1" id="KW-1133">Transmembrane helix</keyword>
<dbReference type="OrthoDB" id="9790776at2"/>
<organism evidence="2 3">
    <name type="scientific">Candidatus Cardinium hertigii</name>
    <dbReference type="NCBI Taxonomy" id="247481"/>
    <lineage>
        <taxon>Bacteria</taxon>
        <taxon>Pseudomonadati</taxon>
        <taxon>Bacteroidota</taxon>
        <taxon>Cytophagia</taxon>
        <taxon>Cytophagales</taxon>
        <taxon>Amoebophilaceae</taxon>
        <taxon>Candidatus Cardinium</taxon>
    </lineage>
</organism>
<keyword evidence="1" id="KW-0812">Transmembrane</keyword>
<dbReference type="PROSITE" id="PS51257">
    <property type="entry name" value="PROKAR_LIPOPROTEIN"/>
    <property type="match status" value="1"/>
</dbReference>
<keyword evidence="3" id="KW-1185">Reference proteome</keyword>
<name>A0A3N2QBD1_9BACT</name>
<dbReference type="Proteomes" id="UP000270927">
    <property type="component" value="Unassembled WGS sequence"/>
</dbReference>
<feature type="transmembrane region" description="Helical" evidence="1">
    <location>
        <begin position="12"/>
        <end position="32"/>
    </location>
</feature>
<protein>
    <submittedName>
        <fullName evidence="2">Uncharacterized protein</fullName>
    </submittedName>
</protein>